<keyword evidence="2" id="KW-1133">Transmembrane helix</keyword>
<feature type="transmembrane region" description="Helical" evidence="2">
    <location>
        <begin position="20"/>
        <end position="38"/>
    </location>
</feature>
<evidence type="ECO:0000259" key="3">
    <source>
        <dbReference type="Pfam" id="PF20570"/>
    </source>
</evidence>
<name>A0A975PYS2_9MYCO</name>
<sequence length="492" mass="52507">MTVLSRGARVRRGGRRPGWVLLTTLLVLAIGASSGLVFTNRVELLKLAVVLALWAAVAGAFVSMVYRRQADADRSRVHDLKLVYDLQLDREISARREYELSVESQLRRELASELRGQAADEVAALRAELTALRTSLEILFDTDLTHRPALGTLENEAATARALTDRARNGESPPADWVSSDRVASVRREPAGAVPDHSDDVAIIDVPEVGPDVGPEVAPEVAPFPQAEPVGPLGMVSREEQIGAPPSHVAPPVSSEEPLAPPNQPAHVRERLVEPGRPQPEAPPPPEPDSLAAPRHQRPPPRPEGSPWQPVSAEGQWLPPGTPGSHWASADAAPAAPPSGRRRRARHSSPEDQGAASLAYVQVAQHSDEPGRRSRSRHSVEARDYGPSSDRVPGDTQRPGVVEGARFDESPLPPGVPPPAGAPESLPPRLAPAPPPGPAPRHRTLEPAPDDGDSSSGSHGQEPQTGGQSVADLMARLQAEPSGGGRRRRRED</sequence>
<feature type="compositionally biased region" description="Low complexity" evidence="1">
    <location>
        <begin position="210"/>
        <end position="230"/>
    </location>
</feature>
<dbReference type="RefSeq" id="WP_211696767.1">
    <property type="nucleotide sequence ID" value="NZ_CP046600.1"/>
</dbReference>
<dbReference type="Proteomes" id="UP000682202">
    <property type="component" value="Chromosome"/>
</dbReference>
<feature type="compositionally biased region" description="Basic and acidic residues" evidence="1">
    <location>
        <begin position="366"/>
        <end position="384"/>
    </location>
</feature>
<feature type="compositionally biased region" description="Pro residues" evidence="1">
    <location>
        <begin position="411"/>
        <end position="439"/>
    </location>
</feature>
<keyword evidence="2" id="KW-0472">Membrane</keyword>
<reference evidence="4" key="1">
    <citation type="submission" date="2019-12" db="EMBL/GenBank/DDBJ databases">
        <title>Mycobacterium spongiae sp. nov.</title>
        <authorList>
            <person name="Stinear T."/>
        </authorList>
    </citation>
    <scope>NUCLEOTIDE SEQUENCE</scope>
    <source>
        <strain evidence="4">FSD4b-SM</strain>
    </source>
</reference>
<protein>
    <recommendedName>
        <fullName evidence="3">DUF6779 domain-containing protein</fullName>
    </recommendedName>
</protein>
<evidence type="ECO:0000256" key="2">
    <source>
        <dbReference type="SAM" id="Phobius"/>
    </source>
</evidence>
<accession>A0A975PYS2</accession>
<feature type="compositionally biased region" description="Pro residues" evidence="1">
    <location>
        <begin position="277"/>
        <end position="288"/>
    </location>
</feature>
<dbReference type="InterPro" id="IPR046706">
    <property type="entry name" value="DUF6779"/>
</dbReference>
<proteinExistence type="predicted"/>
<feature type="domain" description="DUF6779" evidence="3">
    <location>
        <begin position="45"/>
        <end position="150"/>
    </location>
</feature>
<evidence type="ECO:0000256" key="1">
    <source>
        <dbReference type="SAM" id="MobiDB-lite"/>
    </source>
</evidence>
<dbReference type="KEGG" id="mspg:F6B93_20750"/>
<feature type="transmembrane region" description="Helical" evidence="2">
    <location>
        <begin position="44"/>
        <end position="66"/>
    </location>
</feature>
<feature type="region of interest" description="Disordered" evidence="1">
    <location>
        <begin position="210"/>
        <end position="492"/>
    </location>
</feature>
<dbReference type="AlphaFoldDB" id="A0A975PYS2"/>
<evidence type="ECO:0000313" key="4">
    <source>
        <dbReference type="EMBL" id="QUR69179.1"/>
    </source>
</evidence>
<keyword evidence="2" id="KW-0812">Transmembrane</keyword>
<organism evidence="4 5">
    <name type="scientific">Mycobacterium spongiae</name>
    <dbReference type="NCBI Taxonomy" id="886343"/>
    <lineage>
        <taxon>Bacteria</taxon>
        <taxon>Bacillati</taxon>
        <taxon>Actinomycetota</taxon>
        <taxon>Actinomycetes</taxon>
        <taxon>Mycobacteriales</taxon>
        <taxon>Mycobacteriaceae</taxon>
        <taxon>Mycobacterium</taxon>
    </lineage>
</organism>
<keyword evidence="5" id="KW-1185">Reference proteome</keyword>
<gene>
    <name evidence="4" type="ORF">F6B93_20750</name>
</gene>
<dbReference type="EMBL" id="CP046600">
    <property type="protein sequence ID" value="QUR69179.1"/>
    <property type="molecule type" value="Genomic_DNA"/>
</dbReference>
<evidence type="ECO:0000313" key="5">
    <source>
        <dbReference type="Proteomes" id="UP000682202"/>
    </source>
</evidence>
<feature type="compositionally biased region" description="Low complexity" evidence="1">
    <location>
        <begin position="244"/>
        <end position="258"/>
    </location>
</feature>
<dbReference type="Pfam" id="PF20570">
    <property type="entry name" value="DUF6779"/>
    <property type="match status" value="1"/>
</dbReference>